<feature type="region of interest" description="Disordered" evidence="1">
    <location>
        <begin position="29"/>
        <end position="62"/>
    </location>
</feature>
<dbReference type="Proteomes" id="UP001437256">
    <property type="component" value="Unassembled WGS sequence"/>
</dbReference>
<sequence>MNQPVRPYPLRHINEPALFIAGEKMGQKVYPPGAVPPQGGGRGGPGGPGPGPGMPGAPGMPMNMHQQQAMLAQQNNRMDMMEARRDQRARTGSTAARPPPMMEEDSGDEGETISTKHLALTRYKRNHDLMNEVFMQAAFGEKNKPPPPSPFSNFNKEELEEQTAKLNAEIEALQARSQERKSKRLTGDISMSAPVSV</sequence>
<name>A0ABR2ZU10_9AGAR</name>
<keyword evidence="3" id="KW-1185">Reference proteome</keyword>
<feature type="compositionally biased region" description="Acidic residues" evidence="1">
    <location>
        <begin position="102"/>
        <end position="111"/>
    </location>
</feature>
<reference evidence="2 3" key="1">
    <citation type="submission" date="2024-05" db="EMBL/GenBank/DDBJ databases">
        <title>A draft genome resource for the thread blight pathogen Marasmius tenuissimus strain MS-2.</title>
        <authorList>
            <person name="Yulfo-Soto G.E."/>
            <person name="Baruah I.K."/>
            <person name="Amoako-Attah I."/>
            <person name="Bukari Y."/>
            <person name="Meinhardt L.W."/>
            <person name="Bailey B.A."/>
            <person name="Cohen S.P."/>
        </authorList>
    </citation>
    <scope>NUCLEOTIDE SEQUENCE [LARGE SCALE GENOMIC DNA]</scope>
    <source>
        <strain evidence="2 3">MS-2</strain>
    </source>
</reference>
<protein>
    <submittedName>
        <fullName evidence="2">Uncharacterized protein</fullName>
    </submittedName>
</protein>
<feature type="region of interest" description="Disordered" evidence="1">
    <location>
        <begin position="139"/>
        <end position="161"/>
    </location>
</feature>
<evidence type="ECO:0000313" key="2">
    <source>
        <dbReference type="EMBL" id="KAL0064248.1"/>
    </source>
</evidence>
<gene>
    <name evidence="2" type="ORF">AAF712_008833</name>
</gene>
<proteinExistence type="predicted"/>
<comment type="caution">
    <text evidence="2">The sequence shown here is derived from an EMBL/GenBank/DDBJ whole genome shotgun (WGS) entry which is preliminary data.</text>
</comment>
<feature type="region of interest" description="Disordered" evidence="1">
    <location>
        <begin position="174"/>
        <end position="197"/>
    </location>
</feature>
<accession>A0ABR2ZU10</accession>
<evidence type="ECO:0000256" key="1">
    <source>
        <dbReference type="SAM" id="MobiDB-lite"/>
    </source>
</evidence>
<organism evidence="2 3">
    <name type="scientific">Marasmius tenuissimus</name>
    <dbReference type="NCBI Taxonomy" id="585030"/>
    <lineage>
        <taxon>Eukaryota</taxon>
        <taxon>Fungi</taxon>
        <taxon>Dikarya</taxon>
        <taxon>Basidiomycota</taxon>
        <taxon>Agaricomycotina</taxon>
        <taxon>Agaricomycetes</taxon>
        <taxon>Agaricomycetidae</taxon>
        <taxon>Agaricales</taxon>
        <taxon>Marasmiineae</taxon>
        <taxon>Marasmiaceae</taxon>
        <taxon>Marasmius</taxon>
    </lineage>
</organism>
<dbReference type="EMBL" id="JBBXMP010000065">
    <property type="protein sequence ID" value="KAL0064248.1"/>
    <property type="molecule type" value="Genomic_DNA"/>
</dbReference>
<feature type="region of interest" description="Disordered" evidence="1">
    <location>
        <begin position="84"/>
        <end position="112"/>
    </location>
</feature>
<evidence type="ECO:0000313" key="3">
    <source>
        <dbReference type="Proteomes" id="UP001437256"/>
    </source>
</evidence>